<dbReference type="EMBL" id="BAAARI010000003">
    <property type="protein sequence ID" value="GAA2569832.1"/>
    <property type="molecule type" value="Genomic_DNA"/>
</dbReference>
<reference evidence="3" key="1">
    <citation type="journal article" date="2019" name="Int. J. Syst. Evol. Microbiol.">
        <title>The Global Catalogue of Microorganisms (GCM) 10K type strain sequencing project: providing services to taxonomists for standard genome sequencing and annotation.</title>
        <authorList>
            <consortium name="The Broad Institute Genomics Platform"/>
            <consortium name="The Broad Institute Genome Sequencing Center for Infectious Disease"/>
            <person name="Wu L."/>
            <person name="Ma J."/>
        </authorList>
    </citation>
    <scope>NUCLEOTIDE SEQUENCE [LARGE SCALE GENOMIC DNA]</scope>
    <source>
        <strain evidence="3">JCM 16365</strain>
    </source>
</reference>
<dbReference type="PANTHER" id="PTHR38600">
    <property type="entry name" value="TRANSCRIPTIONAL REGULATORY PROTEIN"/>
    <property type="match status" value="1"/>
</dbReference>
<dbReference type="InterPro" id="IPR011991">
    <property type="entry name" value="ArsR-like_HTH"/>
</dbReference>
<dbReference type="InterPro" id="IPR036390">
    <property type="entry name" value="WH_DNA-bd_sf"/>
</dbReference>
<dbReference type="InterPro" id="IPR036388">
    <property type="entry name" value="WH-like_DNA-bd_sf"/>
</dbReference>
<sequence>MSFDRPPVSRMAGLCHPNAFPTPTSCTAGIRALTYNQMVVQTELSDTEVDRIFRALADRTRRDILRRTIEAEQSVSALAAVYDVSFAAVQKHVAVLETARLVTKRAEGRERLVSADPATIARARLLLAEYEQLWRSRISRLDDLLAEEP</sequence>
<dbReference type="SUPFAM" id="SSF46785">
    <property type="entry name" value="Winged helix' DNA-binding domain"/>
    <property type="match status" value="1"/>
</dbReference>
<dbReference type="Pfam" id="PF12840">
    <property type="entry name" value="HTH_20"/>
    <property type="match status" value="1"/>
</dbReference>
<gene>
    <name evidence="2" type="ORF">GCM10009862_05760</name>
</gene>
<dbReference type="NCBIfam" id="NF033788">
    <property type="entry name" value="HTH_metalloreg"/>
    <property type="match status" value="1"/>
</dbReference>
<accession>A0ABP6BH67</accession>
<organism evidence="2 3">
    <name type="scientific">Microbacterium binotii</name>
    <dbReference type="NCBI Taxonomy" id="462710"/>
    <lineage>
        <taxon>Bacteria</taxon>
        <taxon>Bacillati</taxon>
        <taxon>Actinomycetota</taxon>
        <taxon>Actinomycetes</taxon>
        <taxon>Micrococcales</taxon>
        <taxon>Microbacteriaceae</taxon>
        <taxon>Microbacterium</taxon>
    </lineage>
</organism>
<comment type="caution">
    <text evidence="2">The sequence shown here is derived from an EMBL/GenBank/DDBJ whole genome shotgun (WGS) entry which is preliminary data.</text>
</comment>
<name>A0ABP6BH67_9MICO</name>
<evidence type="ECO:0000313" key="2">
    <source>
        <dbReference type="EMBL" id="GAA2569832.1"/>
    </source>
</evidence>
<dbReference type="InterPro" id="IPR001845">
    <property type="entry name" value="HTH_ArsR_DNA-bd_dom"/>
</dbReference>
<feature type="domain" description="HTH arsR-type" evidence="1">
    <location>
        <begin position="41"/>
        <end position="135"/>
    </location>
</feature>
<evidence type="ECO:0000313" key="3">
    <source>
        <dbReference type="Proteomes" id="UP001500274"/>
    </source>
</evidence>
<proteinExistence type="predicted"/>
<dbReference type="PROSITE" id="PS50987">
    <property type="entry name" value="HTH_ARSR_2"/>
    <property type="match status" value="1"/>
</dbReference>
<dbReference type="Proteomes" id="UP001500274">
    <property type="component" value="Unassembled WGS sequence"/>
</dbReference>
<dbReference type="CDD" id="cd00090">
    <property type="entry name" value="HTH_ARSR"/>
    <property type="match status" value="1"/>
</dbReference>
<dbReference type="PANTHER" id="PTHR38600:SF2">
    <property type="entry name" value="SLL0088 PROTEIN"/>
    <property type="match status" value="1"/>
</dbReference>
<protein>
    <recommendedName>
        <fullName evidence="1">HTH arsR-type domain-containing protein</fullName>
    </recommendedName>
</protein>
<dbReference type="Gene3D" id="1.10.10.10">
    <property type="entry name" value="Winged helix-like DNA-binding domain superfamily/Winged helix DNA-binding domain"/>
    <property type="match status" value="1"/>
</dbReference>
<dbReference type="SMART" id="SM00418">
    <property type="entry name" value="HTH_ARSR"/>
    <property type="match status" value="1"/>
</dbReference>
<evidence type="ECO:0000259" key="1">
    <source>
        <dbReference type="PROSITE" id="PS50987"/>
    </source>
</evidence>
<keyword evidence="3" id="KW-1185">Reference proteome</keyword>